<dbReference type="InterPro" id="IPR001128">
    <property type="entry name" value="Cyt_P450"/>
</dbReference>
<dbReference type="InterPro" id="IPR053007">
    <property type="entry name" value="CYP450_monoxygenase_sec-met"/>
</dbReference>
<dbReference type="PANTHER" id="PTHR47582">
    <property type="entry name" value="P450, PUTATIVE (EUROFUNG)-RELATED"/>
    <property type="match status" value="1"/>
</dbReference>
<evidence type="ECO:0000313" key="3">
    <source>
        <dbReference type="Proteomes" id="UP000664534"/>
    </source>
</evidence>
<comment type="caution">
    <text evidence="2">The sequence shown here is derived from an EMBL/GenBank/DDBJ whole genome shotgun (WGS) entry which is preliminary data.</text>
</comment>
<sequence length="130" mass="14454">MVPIRELHSDAETFGQNVNQFDPDRFVGDNLDKSLNFRQVGGGVTVCPGCFLAKGLSLIFVAMMLERFEIQSVKKSGVAKAAQGLRAPEIDYVSPSVGASERPGNMYQISRAKEMLDDSQSPWFNERRRV</sequence>
<dbReference type="PANTHER" id="PTHR47582:SF1">
    <property type="entry name" value="P450, PUTATIVE (EUROFUNG)-RELATED"/>
    <property type="match status" value="1"/>
</dbReference>
<protein>
    <submittedName>
        <fullName evidence="2">Uncharacterized protein</fullName>
    </submittedName>
</protein>
<dbReference type="GO" id="GO:0005506">
    <property type="term" value="F:iron ion binding"/>
    <property type="evidence" value="ECO:0007669"/>
    <property type="project" value="InterPro"/>
</dbReference>
<keyword evidence="1" id="KW-1133">Transmembrane helix</keyword>
<dbReference type="EMBL" id="CAJPDT010000010">
    <property type="protein sequence ID" value="CAF9912299.1"/>
    <property type="molecule type" value="Genomic_DNA"/>
</dbReference>
<dbReference type="Pfam" id="PF00067">
    <property type="entry name" value="p450"/>
    <property type="match status" value="1"/>
</dbReference>
<dbReference type="Gene3D" id="1.10.630.10">
    <property type="entry name" value="Cytochrome P450"/>
    <property type="match status" value="1"/>
</dbReference>
<dbReference type="GO" id="GO:0020037">
    <property type="term" value="F:heme binding"/>
    <property type="evidence" value="ECO:0007669"/>
    <property type="project" value="InterPro"/>
</dbReference>
<accession>A0A8H3EVQ6</accession>
<reference evidence="2" key="1">
    <citation type="submission" date="2021-03" db="EMBL/GenBank/DDBJ databases">
        <authorList>
            <person name="Tagirdzhanova G."/>
        </authorList>
    </citation>
    <scope>NUCLEOTIDE SEQUENCE</scope>
</reference>
<name>A0A8H3EVQ6_9LECA</name>
<evidence type="ECO:0000313" key="2">
    <source>
        <dbReference type="EMBL" id="CAF9912299.1"/>
    </source>
</evidence>
<dbReference type="SUPFAM" id="SSF48264">
    <property type="entry name" value="Cytochrome P450"/>
    <property type="match status" value="1"/>
</dbReference>
<dbReference type="GO" id="GO:0004497">
    <property type="term" value="F:monooxygenase activity"/>
    <property type="evidence" value="ECO:0007669"/>
    <property type="project" value="InterPro"/>
</dbReference>
<proteinExistence type="predicted"/>
<keyword evidence="1" id="KW-0812">Transmembrane</keyword>
<keyword evidence="3" id="KW-1185">Reference proteome</keyword>
<gene>
    <name evidence="2" type="ORF">IMSHALPRED_000277</name>
</gene>
<dbReference type="AlphaFoldDB" id="A0A8H3EVQ6"/>
<dbReference type="InterPro" id="IPR036396">
    <property type="entry name" value="Cyt_P450_sf"/>
</dbReference>
<feature type="transmembrane region" description="Helical" evidence="1">
    <location>
        <begin position="40"/>
        <end position="65"/>
    </location>
</feature>
<keyword evidence="1" id="KW-0472">Membrane</keyword>
<dbReference type="Proteomes" id="UP000664534">
    <property type="component" value="Unassembled WGS sequence"/>
</dbReference>
<evidence type="ECO:0000256" key="1">
    <source>
        <dbReference type="SAM" id="Phobius"/>
    </source>
</evidence>
<organism evidence="2 3">
    <name type="scientific">Imshaugia aleurites</name>
    <dbReference type="NCBI Taxonomy" id="172621"/>
    <lineage>
        <taxon>Eukaryota</taxon>
        <taxon>Fungi</taxon>
        <taxon>Dikarya</taxon>
        <taxon>Ascomycota</taxon>
        <taxon>Pezizomycotina</taxon>
        <taxon>Lecanoromycetes</taxon>
        <taxon>OSLEUM clade</taxon>
        <taxon>Lecanoromycetidae</taxon>
        <taxon>Lecanorales</taxon>
        <taxon>Lecanorineae</taxon>
        <taxon>Parmeliaceae</taxon>
        <taxon>Imshaugia</taxon>
    </lineage>
</organism>
<dbReference type="GO" id="GO:0016705">
    <property type="term" value="F:oxidoreductase activity, acting on paired donors, with incorporation or reduction of molecular oxygen"/>
    <property type="evidence" value="ECO:0007669"/>
    <property type="project" value="InterPro"/>
</dbReference>
<dbReference type="OrthoDB" id="3366823at2759"/>